<feature type="compositionally biased region" description="Basic residues" evidence="1">
    <location>
        <begin position="105"/>
        <end position="115"/>
    </location>
</feature>
<keyword evidence="2" id="KW-0378">Hydrolase</keyword>
<proteinExistence type="predicted"/>
<dbReference type="EC" id="3.2.1.21" evidence="2"/>
<feature type="compositionally biased region" description="Basic residues" evidence="1">
    <location>
        <begin position="143"/>
        <end position="153"/>
    </location>
</feature>
<dbReference type="EMBL" id="LR729969">
    <property type="protein sequence ID" value="VWP02148.1"/>
    <property type="molecule type" value="Genomic_DNA"/>
</dbReference>
<evidence type="ECO:0000313" key="2">
    <source>
        <dbReference type="EMBL" id="VWP02148.1"/>
    </source>
</evidence>
<organism evidence="2">
    <name type="scientific">Ganoderma boninense</name>
    <dbReference type="NCBI Taxonomy" id="34458"/>
    <lineage>
        <taxon>Eukaryota</taxon>
        <taxon>Fungi</taxon>
        <taxon>Dikarya</taxon>
        <taxon>Basidiomycota</taxon>
        <taxon>Agaricomycotina</taxon>
        <taxon>Agaricomycetes</taxon>
        <taxon>Polyporales</taxon>
        <taxon>Polyporaceae</taxon>
        <taxon>Ganoderma</taxon>
    </lineage>
</organism>
<name>A0A5K1K7V4_9APHY</name>
<feature type="compositionally biased region" description="Polar residues" evidence="1">
    <location>
        <begin position="49"/>
        <end position="60"/>
    </location>
</feature>
<dbReference type="AlphaFoldDB" id="A0A5K1K7V4"/>
<evidence type="ECO:0000256" key="1">
    <source>
        <dbReference type="SAM" id="MobiDB-lite"/>
    </source>
</evidence>
<reference evidence="2" key="1">
    <citation type="submission" date="2019-10" db="EMBL/GenBank/DDBJ databases">
        <authorList>
            <person name="Nor Muhammad N."/>
        </authorList>
    </citation>
    <scope>NUCLEOTIDE SEQUENCE</scope>
</reference>
<protein>
    <submittedName>
        <fullName evidence="2">Beta-glucosidase (EC)</fullName>
        <ecNumber evidence="2">3.2.1.21</ecNumber>
    </submittedName>
</protein>
<keyword evidence="2" id="KW-0326">Glycosidase</keyword>
<gene>
    <name evidence="2" type="primary">Q00903</name>
</gene>
<dbReference type="GO" id="GO:0008422">
    <property type="term" value="F:beta-glucosidase activity"/>
    <property type="evidence" value="ECO:0007669"/>
    <property type="project" value="UniProtKB-EC"/>
</dbReference>
<feature type="region of interest" description="Disordered" evidence="1">
    <location>
        <begin position="1"/>
        <end position="153"/>
    </location>
</feature>
<accession>A0A5K1K7V4</accession>
<sequence>MEERSADNTYSGEEFEGDDFVAELSADKGSVFLPPQTPKVNRIVRSHSEATSPPASQKSPSPVKKAVRLQASTQKVKTTRIILKATPRKAAKGPKPEIEDITSKNPKKSIKKPILPRHTGASTDSPQKGKRTLGKLPSLFKGSRLRPSKMFRS</sequence>